<dbReference type="PANTHER" id="PTHR43213">
    <property type="entry name" value="BIFUNCTIONAL DTTP/UTP PYROPHOSPHATASE/METHYLTRANSFERASE PROTEIN-RELATED"/>
    <property type="match status" value="1"/>
</dbReference>
<evidence type="ECO:0000313" key="4">
    <source>
        <dbReference type="EMBL" id="CDM68673.1"/>
    </source>
</evidence>
<comment type="caution">
    <text evidence="3">Lacks conserved residue(s) required for the propagation of feature annotation.</text>
</comment>
<name>W6RWC6_9CLOT</name>
<evidence type="ECO:0000256" key="3">
    <source>
        <dbReference type="HAMAP-Rule" id="MF_00528"/>
    </source>
</evidence>
<keyword evidence="3" id="KW-0546">Nucleotide metabolism</keyword>
<keyword evidence="5" id="KW-1185">Reference proteome</keyword>
<dbReference type="GO" id="GO:0036218">
    <property type="term" value="F:dTTP diphosphatase activity"/>
    <property type="evidence" value="ECO:0007669"/>
    <property type="project" value="RHEA"/>
</dbReference>
<dbReference type="EMBL" id="HG917868">
    <property type="protein sequence ID" value="CDM68673.1"/>
    <property type="molecule type" value="Genomic_DNA"/>
</dbReference>
<dbReference type="InterPro" id="IPR029001">
    <property type="entry name" value="ITPase-like_fam"/>
</dbReference>
<keyword evidence="3" id="KW-0963">Cytoplasm</keyword>
<comment type="similarity">
    <text evidence="3">Belongs to the Maf family. YhdE subfamily.</text>
</comment>
<dbReference type="EC" id="3.6.1.9" evidence="3"/>
<feature type="active site" description="Proton acceptor" evidence="3">
    <location>
        <position position="68"/>
    </location>
</feature>
<comment type="catalytic activity">
    <reaction evidence="3">
        <text>dTTP + H2O = dTMP + diphosphate + H(+)</text>
        <dbReference type="Rhea" id="RHEA:28534"/>
        <dbReference type="ChEBI" id="CHEBI:15377"/>
        <dbReference type="ChEBI" id="CHEBI:15378"/>
        <dbReference type="ChEBI" id="CHEBI:33019"/>
        <dbReference type="ChEBI" id="CHEBI:37568"/>
        <dbReference type="ChEBI" id="CHEBI:63528"/>
        <dbReference type="EC" id="3.6.1.9"/>
    </reaction>
</comment>
<dbReference type="SUPFAM" id="SSF52972">
    <property type="entry name" value="ITPase-like"/>
    <property type="match status" value="1"/>
</dbReference>
<comment type="cofactor">
    <cofactor evidence="1 3">
        <name>a divalent metal cation</name>
        <dbReference type="ChEBI" id="CHEBI:60240"/>
    </cofactor>
</comment>
<protein>
    <recommendedName>
        <fullName evidence="3">dTTP/UTP pyrophosphatase</fullName>
        <shortName evidence="3">dTTPase/UTPase</shortName>
        <ecNumber evidence="3">3.6.1.9</ecNumber>
    </recommendedName>
    <alternativeName>
        <fullName evidence="3">Nucleoside triphosphate pyrophosphatase</fullName>
    </alternativeName>
    <alternativeName>
        <fullName evidence="3">Nucleotide pyrophosphatase</fullName>
        <shortName evidence="3">Nucleotide PPase</shortName>
    </alternativeName>
</protein>
<dbReference type="GO" id="GO:0005737">
    <property type="term" value="C:cytoplasm"/>
    <property type="evidence" value="ECO:0007669"/>
    <property type="project" value="UniProtKB-SubCell"/>
</dbReference>
<dbReference type="Gene3D" id="3.90.950.10">
    <property type="match status" value="1"/>
</dbReference>
<evidence type="ECO:0000256" key="2">
    <source>
        <dbReference type="ARBA" id="ARBA00022801"/>
    </source>
</evidence>
<sequence>MKIILASSSPRRAELIKTISDKITICPSNFNESSIEYDGDVVKYIRKLSYEKAKEVSEREEGIIIGCDTVVFFEEKILEKPKDRKEAIEFLKSLSGNVHYVYSGYTIIDKNNNCNKFNYCKTAVKFYTLSEEEIEEYINTDEYIDKAGGYGIQGKGALLVEKIEGDYFNIVGLPISLLNKELRGMGVNL</sequence>
<evidence type="ECO:0000313" key="5">
    <source>
        <dbReference type="Proteomes" id="UP000019426"/>
    </source>
</evidence>
<proteinExistence type="inferred from homology"/>
<dbReference type="Proteomes" id="UP000019426">
    <property type="component" value="Chromosome M2/40_rep1"/>
</dbReference>
<feature type="site" description="Important for substrate specificity" evidence="3">
    <location>
        <position position="153"/>
    </location>
</feature>
<dbReference type="RefSeq" id="WP_044037932.1">
    <property type="nucleotide sequence ID" value="NZ_HG917868.1"/>
</dbReference>
<feature type="site" description="Important for substrate specificity" evidence="3">
    <location>
        <position position="69"/>
    </location>
</feature>
<comment type="catalytic activity">
    <reaction evidence="3">
        <text>UTP + H2O = UMP + diphosphate + H(+)</text>
        <dbReference type="Rhea" id="RHEA:29395"/>
        <dbReference type="ChEBI" id="CHEBI:15377"/>
        <dbReference type="ChEBI" id="CHEBI:15378"/>
        <dbReference type="ChEBI" id="CHEBI:33019"/>
        <dbReference type="ChEBI" id="CHEBI:46398"/>
        <dbReference type="ChEBI" id="CHEBI:57865"/>
        <dbReference type="EC" id="3.6.1.9"/>
    </reaction>
</comment>
<accession>W6RWC6</accession>
<dbReference type="HOGENOM" id="CLU_040416_0_0_9"/>
<evidence type="ECO:0000256" key="1">
    <source>
        <dbReference type="ARBA" id="ARBA00001968"/>
    </source>
</evidence>
<dbReference type="PANTHER" id="PTHR43213:SF5">
    <property type="entry name" value="BIFUNCTIONAL DTTP_UTP PYROPHOSPHATASE_METHYLTRANSFERASE PROTEIN-RELATED"/>
    <property type="match status" value="1"/>
</dbReference>
<dbReference type="OrthoDB" id="9807767at2"/>
<dbReference type="eggNOG" id="COG0424">
    <property type="taxonomic scope" value="Bacteria"/>
</dbReference>
<comment type="function">
    <text evidence="3">Nucleoside triphosphate pyrophosphatase that hydrolyzes dTTP and UTP. May have a dual role in cell division arrest and in preventing the incorporation of modified nucleotides into cellular nucleic acids.</text>
</comment>
<feature type="site" description="Important for substrate specificity" evidence="3">
    <location>
        <position position="11"/>
    </location>
</feature>
<keyword evidence="2 3" id="KW-0378">Hydrolase</keyword>
<dbReference type="PIRSF" id="PIRSF006305">
    <property type="entry name" value="Maf"/>
    <property type="match status" value="1"/>
</dbReference>
<dbReference type="PATRIC" id="fig|1216932.3.peg.1507"/>
<dbReference type="GO" id="GO:0036221">
    <property type="term" value="F:UTP diphosphatase activity"/>
    <property type="evidence" value="ECO:0007669"/>
    <property type="project" value="RHEA"/>
</dbReference>
<dbReference type="KEGG" id="clt:CM240_1514"/>
<dbReference type="InterPro" id="IPR003697">
    <property type="entry name" value="Maf-like"/>
</dbReference>
<dbReference type="AlphaFoldDB" id="W6RWC6"/>
<dbReference type="HAMAP" id="MF_00528">
    <property type="entry name" value="Maf"/>
    <property type="match status" value="1"/>
</dbReference>
<dbReference type="CDD" id="cd00555">
    <property type="entry name" value="Maf"/>
    <property type="match status" value="1"/>
</dbReference>
<dbReference type="GO" id="GO:0009117">
    <property type="term" value="P:nucleotide metabolic process"/>
    <property type="evidence" value="ECO:0007669"/>
    <property type="project" value="UniProtKB-KW"/>
</dbReference>
<comment type="subcellular location">
    <subcellularLocation>
        <location evidence="3">Cytoplasm</location>
    </subcellularLocation>
</comment>
<reference evidence="4 5" key="1">
    <citation type="submission" date="2013-11" db="EMBL/GenBank/DDBJ databases">
        <title>Complete genome sequence of Clostridum sp. M2/40.</title>
        <authorList>
            <person name="Wibberg D."/>
            <person name="Puehler A."/>
            <person name="Schlueter A."/>
        </authorList>
    </citation>
    <scope>NUCLEOTIDE SEQUENCE [LARGE SCALE GENOMIC DNA]</scope>
    <source>
        <strain evidence="5">M2/40</strain>
    </source>
</reference>
<organism evidence="4 5">
    <name type="scientific">Clostridium bornimense</name>
    <dbReference type="NCBI Taxonomy" id="1216932"/>
    <lineage>
        <taxon>Bacteria</taxon>
        <taxon>Bacillati</taxon>
        <taxon>Bacillota</taxon>
        <taxon>Clostridia</taxon>
        <taxon>Eubacteriales</taxon>
        <taxon>Clostridiaceae</taxon>
        <taxon>Clostridium</taxon>
    </lineage>
</organism>
<dbReference type="NCBIfam" id="TIGR00172">
    <property type="entry name" value="maf"/>
    <property type="match status" value="1"/>
</dbReference>
<dbReference type="Pfam" id="PF02545">
    <property type="entry name" value="Maf"/>
    <property type="match status" value="1"/>
</dbReference>
<dbReference type="STRING" id="1216932.CM240_1514"/>
<gene>
    <name evidence="4" type="primary">maf</name>
    <name evidence="4" type="ORF">CM240_1514</name>
</gene>